<organism evidence="2 3">
    <name type="scientific">Rhodococcus rhodnii</name>
    <dbReference type="NCBI Taxonomy" id="38312"/>
    <lineage>
        <taxon>Bacteria</taxon>
        <taxon>Bacillati</taxon>
        <taxon>Actinomycetota</taxon>
        <taxon>Actinomycetes</taxon>
        <taxon>Mycobacteriales</taxon>
        <taxon>Nocardiaceae</taxon>
        <taxon>Rhodococcus</taxon>
    </lineage>
</organism>
<feature type="transmembrane region" description="Helical" evidence="1">
    <location>
        <begin position="108"/>
        <end position="127"/>
    </location>
</feature>
<name>A0A6P2CD97_9NOCA</name>
<feature type="transmembrane region" description="Helical" evidence="1">
    <location>
        <begin position="60"/>
        <end position="78"/>
    </location>
</feature>
<feature type="transmembrane region" description="Helical" evidence="1">
    <location>
        <begin position="139"/>
        <end position="160"/>
    </location>
</feature>
<sequence>MYGLQGADFPRPDAWPQRGWRTRRESIKVGFGFVFFAFATLLCLAIALEALSAEPAMAKYAFAFAAMFASIGVFPFFMRPRFTGELRTEMCEVEGLPATRIRYSVRPVVGVCALCGSFALMFGMATADAVEDSGFPGGIPFLIGLLFFGSAPLLFAVGRLQVGWIAFSDRGIHQRGWSFESFVPWTSVLGADAVFPGYPATSVTVLFRDDSEWRRRNTAGFLKIDPLPPGPGIRIDHRKMRDDPVLVNEFVVREVERRRQFRFGPAGTVPSAAAIPVSPATWPDTGRPAEWPRRGWRTTRDYVKVTLSMLMFAAVAGVCVAGAVVDLRDGGTASVKYFVAAAAVCVSICSFPFVLRPWSNGELTTESCELDGQPATRIRYSARPPIALCLLFGTFVLIFGMAAIDSAEDSGLPGALPFATAALFFASLPLSFLVGRLQVGWIAFSDRGIHQRGWSFESFVPWTDVVNAHALFPGYPMTMITVLERDGTGWQRRNTAWFWKIDRLPPTAMIEIDHRKMRDDPVLVHDFIVREVEAKQQSRRWRR</sequence>
<feature type="transmembrane region" description="Helical" evidence="1">
    <location>
        <begin position="302"/>
        <end position="325"/>
    </location>
</feature>
<feature type="transmembrane region" description="Helical" evidence="1">
    <location>
        <begin position="337"/>
        <end position="355"/>
    </location>
</feature>
<accession>A0A6P2CD97</accession>
<dbReference type="AlphaFoldDB" id="A0A6P2CD97"/>
<keyword evidence="1" id="KW-0812">Transmembrane</keyword>
<protein>
    <submittedName>
        <fullName evidence="2">Uncharacterized protein</fullName>
    </submittedName>
</protein>
<feature type="transmembrane region" description="Helical" evidence="1">
    <location>
        <begin position="386"/>
        <end position="404"/>
    </location>
</feature>
<keyword evidence="1" id="KW-0472">Membrane</keyword>
<evidence type="ECO:0000313" key="3">
    <source>
        <dbReference type="Proteomes" id="UP000471120"/>
    </source>
</evidence>
<comment type="caution">
    <text evidence="2">The sequence shown here is derived from an EMBL/GenBank/DDBJ whole genome shotgun (WGS) entry which is preliminary data.</text>
</comment>
<evidence type="ECO:0000313" key="2">
    <source>
        <dbReference type="EMBL" id="TXG90503.1"/>
    </source>
</evidence>
<feature type="transmembrane region" description="Helical" evidence="1">
    <location>
        <begin position="416"/>
        <end position="435"/>
    </location>
</feature>
<evidence type="ECO:0000256" key="1">
    <source>
        <dbReference type="SAM" id="Phobius"/>
    </source>
</evidence>
<feature type="transmembrane region" description="Helical" evidence="1">
    <location>
        <begin position="27"/>
        <end position="48"/>
    </location>
</feature>
<gene>
    <name evidence="2" type="ORF">DW322_10060</name>
</gene>
<proteinExistence type="predicted"/>
<keyword evidence="1" id="KW-1133">Transmembrane helix</keyword>
<dbReference type="Proteomes" id="UP000471120">
    <property type="component" value="Unassembled WGS sequence"/>
</dbReference>
<reference evidence="2 3" key="1">
    <citation type="submission" date="2018-07" db="EMBL/GenBank/DDBJ databases">
        <title>Genome sequence of Rhodococcus rhodnii ATCC 35071 from Rhodnius prolixus.</title>
        <authorList>
            <person name="Patel V."/>
            <person name="Vogel K.J."/>
        </authorList>
    </citation>
    <scope>NUCLEOTIDE SEQUENCE [LARGE SCALE GENOMIC DNA]</scope>
    <source>
        <strain evidence="2 3">ATCC 35071</strain>
    </source>
</reference>
<dbReference type="EMBL" id="QRCM01000001">
    <property type="protein sequence ID" value="TXG90503.1"/>
    <property type="molecule type" value="Genomic_DNA"/>
</dbReference>